<evidence type="ECO:0000313" key="2">
    <source>
        <dbReference type="WBParaSite" id="Hba_12554"/>
    </source>
</evidence>
<dbReference type="Proteomes" id="UP000095283">
    <property type="component" value="Unplaced"/>
</dbReference>
<accession>A0A1I7X4N4</accession>
<dbReference type="AlphaFoldDB" id="A0A1I7X4N4"/>
<organism evidence="1 2">
    <name type="scientific">Heterorhabditis bacteriophora</name>
    <name type="common">Entomopathogenic nematode worm</name>
    <dbReference type="NCBI Taxonomy" id="37862"/>
    <lineage>
        <taxon>Eukaryota</taxon>
        <taxon>Metazoa</taxon>
        <taxon>Ecdysozoa</taxon>
        <taxon>Nematoda</taxon>
        <taxon>Chromadorea</taxon>
        <taxon>Rhabditida</taxon>
        <taxon>Rhabditina</taxon>
        <taxon>Rhabditomorpha</taxon>
        <taxon>Strongyloidea</taxon>
        <taxon>Heterorhabditidae</taxon>
        <taxon>Heterorhabditis</taxon>
    </lineage>
</organism>
<evidence type="ECO:0000313" key="1">
    <source>
        <dbReference type="Proteomes" id="UP000095283"/>
    </source>
</evidence>
<keyword evidence="1" id="KW-1185">Reference proteome</keyword>
<dbReference type="WBParaSite" id="Hba_12554">
    <property type="protein sequence ID" value="Hba_12554"/>
    <property type="gene ID" value="Hba_12554"/>
</dbReference>
<reference evidence="2" key="1">
    <citation type="submission" date="2016-11" db="UniProtKB">
        <authorList>
            <consortium name="WormBaseParasite"/>
        </authorList>
    </citation>
    <scope>IDENTIFICATION</scope>
</reference>
<proteinExistence type="predicted"/>
<name>A0A1I7X4N4_HETBA</name>
<protein>
    <submittedName>
        <fullName evidence="2">DDE_Tnp_ISL3 domain-containing protein</fullName>
    </submittedName>
</protein>
<sequence>MATLFRRLQVLPFMPSHLFDLTVVLELPRLWDHSRNYSTNTTNSVERFHTWVRASHLIGALSFDDISKFCAAELTIAKTLAISIGNGSFKDRYIWPNEEDRQKDVLDTMQNFHQHIVQTALAGILPSTREFKQYLDNLVMNLIT</sequence>